<proteinExistence type="predicted"/>
<protein>
    <recommendedName>
        <fullName evidence="5">GRF-type domain-containing protein</fullName>
    </recommendedName>
</protein>
<name>A0AAV3P1V9_LITER</name>
<keyword evidence="7" id="KW-1185">Reference proteome</keyword>
<keyword evidence="1" id="KW-0479">Metal-binding</keyword>
<keyword evidence="3" id="KW-0862">Zinc</keyword>
<organism evidence="6 7">
    <name type="scientific">Lithospermum erythrorhizon</name>
    <name type="common">Purple gromwell</name>
    <name type="synonym">Lithospermum officinale var. erythrorhizon</name>
    <dbReference type="NCBI Taxonomy" id="34254"/>
    <lineage>
        <taxon>Eukaryota</taxon>
        <taxon>Viridiplantae</taxon>
        <taxon>Streptophyta</taxon>
        <taxon>Embryophyta</taxon>
        <taxon>Tracheophyta</taxon>
        <taxon>Spermatophyta</taxon>
        <taxon>Magnoliopsida</taxon>
        <taxon>eudicotyledons</taxon>
        <taxon>Gunneridae</taxon>
        <taxon>Pentapetalae</taxon>
        <taxon>asterids</taxon>
        <taxon>lamiids</taxon>
        <taxon>Boraginales</taxon>
        <taxon>Boraginaceae</taxon>
        <taxon>Boraginoideae</taxon>
        <taxon>Lithospermeae</taxon>
        <taxon>Lithospermum</taxon>
    </lineage>
</organism>
<reference evidence="6 7" key="1">
    <citation type="submission" date="2024-01" db="EMBL/GenBank/DDBJ databases">
        <title>The complete chloroplast genome sequence of Lithospermum erythrorhizon: insights into the phylogenetic relationship among Boraginaceae species and the maternal lineages of purple gromwells.</title>
        <authorList>
            <person name="Okada T."/>
            <person name="Watanabe K."/>
        </authorList>
    </citation>
    <scope>NUCLEOTIDE SEQUENCE [LARGE SCALE GENOMIC DNA]</scope>
</reference>
<evidence type="ECO:0000313" key="6">
    <source>
        <dbReference type="EMBL" id="GAA0145575.1"/>
    </source>
</evidence>
<accession>A0AAV3P1V9</accession>
<evidence type="ECO:0000256" key="3">
    <source>
        <dbReference type="ARBA" id="ARBA00022833"/>
    </source>
</evidence>
<evidence type="ECO:0000256" key="2">
    <source>
        <dbReference type="ARBA" id="ARBA00022771"/>
    </source>
</evidence>
<sequence length="89" mass="10547">MESIIIDFQQPHESNIKCWCGRYAIVWVTFTEKNPGRRFVRCADRVHGCQFWEWLDEPVSSLARSVMSEKLKKAERRNWILGSLLLFVC</sequence>
<evidence type="ECO:0000313" key="7">
    <source>
        <dbReference type="Proteomes" id="UP001454036"/>
    </source>
</evidence>
<dbReference type="InterPro" id="IPR010666">
    <property type="entry name" value="Znf_GRF"/>
</dbReference>
<dbReference type="PANTHER" id="PTHR33248">
    <property type="entry name" value="ZINC ION-BINDING PROTEIN"/>
    <property type="match status" value="1"/>
</dbReference>
<feature type="domain" description="GRF-type" evidence="5">
    <location>
        <begin position="18"/>
        <end position="58"/>
    </location>
</feature>
<evidence type="ECO:0000256" key="4">
    <source>
        <dbReference type="PROSITE-ProRule" id="PRU01343"/>
    </source>
</evidence>
<evidence type="ECO:0000256" key="1">
    <source>
        <dbReference type="ARBA" id="ARBA00022723"/>
    </source>
</evidence>
<dbReference type="AlphaFoldDB" id="A0AAV3P1V9"/>
<gene>
    <name evidence="6" type="ORF">LIER_42869</name>
</gene>
<dbReference type="Pfam" id="PF06839">
    <property type="entry name" value="Zn_ribbon_GRF"/>
    <property type="match status" value="1"/>
</dbReference>
<keyword evidence="2 4" id="KW-0863">Zinc-finger</keyword>
<dbReference type="GO" id="GO:0008270">
    <property type="term" value="F:zinc ion binding"/>
    <property type="evidence" value="ECO:0007669"/>
    <property type="project" value="UniProtKB-KW"/>
</dbReference>
<evidence type="ECO:0000259" key="5">
    <source>
        <dbReference type="PROSITE" id="PS51999"/>
    </source>
</evidence>
<dbReference type="PROSITE" id="PS51999">
    <property type="entry name" value="ZF_GRF"/>
    <property type="match status" value="1"/>
</dbReference>
<dbReference type="Proteomes" id="UP001454036">
    <property type="component" value="Unassembled WGS sequence"/>
</dbReference>
<dbReference type="EMBL" id="BAABME010031394">
    <property type="protein sequence ID" value="GAA0145575.1"/>
    <property type="molecule type" value="Genomic_DNA"/>
</dbReference>
<comment type="caution">
    <text evidence="6">The sequence shown here is derived from an EMBL/GenBank/DDBJ whole genome shotgun (WGS) entry which is preliminary data.</text>
</comment>